<reference evidence="5 6" key="1">
    <citation type="journal article" date="2022" name="Nat. Plants">
        <title>Genomes of leafy and leafless Platanthera orchids illuminate the evolution of mycoheterotrophy.</title>
        <authorList>
            <person name="Li M.H."/>
            <person name="Liu K.W."/>
            <person name="Li Z."/>
            <person name="Lu H.C."/>
            <person name="Ye Q.L."/>
            <person name="Zhang D."/>
            <person name="Wang J.Y."/>
            <person name="Li Y.F."/>
            <person name="Zhong Z.M."/>
            <person name="Liu X."/>
            <person name="Yu X."/>
            <person name="Liu D.K."/>
            <person name="Tu X.D."/>
            <person name="Liu B."/>
            <person name="Hao Y."/>
            <person name="Liao X.Y."/>
            <person name="Jiang Y.T."/>
            <person name="Sun W.H."/>
            <person name="Chen J."/>
            <person name="Chen Y.Q."/>
            <person name="Ai Y."/>
            <person name="Zhai J.W."/>
            <person name="Wu S.S."/>
            <person name="Zhou Z."/>
            <person name="Hsiao Y.Y."/>
            <person name="Wu W.L."/>
            <person name="Chen Y.Y."/>
            <person name="Lin Y.F."/>
            <person name="Hsu J.L."/>
            <person name="Li C.Y."/>
            <person name="Wang Z.W."/>
            <person name="Zhao X."/>
            <person name="Zhong W.Y."/>
            <person name="Ma X.K."/>
            <person name="Ma L."/>
            <person name="Huang J."/>
            <person name="Chen G.Z."/>
            <person name="Huang M.Z."/>
            <person name="Huang L."/>
            <person name="Peng D.H."/>
            <person name="Luo Y.B."/>
            <person name="Zou S.Q."/>
            <person name="Chen S.P."/>
            <person name="Lan S."/>
            <person name="Tsai W.C."/>
            <person name="Van de Peer Y."/>
            <person name="Liu Z.J."/>
        </authorList>
    </citation>
    <scope>NUCLEOTIDE SEQUENCE [LARGE SCALE GENOMIC DNA]</scope>
    <source>
        <strain evidence="5">Lor287</strain>
    </source>
</reference>
<organism evidence="5 6">
    <name type="scientific">Platanthera zijinensis</name>
    <dbReference type="NCBI Taxonomy" id="2320716"/>
    <lineage>
        <taxon>Eukaryota</taxon>
        <taxon>Viridiplantae</taxon>
        <taxon>Streptophyta</taxon>
        <taxon>Embryophyta</taxon>
        <taxon>Tracheophyta</taxon>
        <taxon>Spermatophyta</taxon>
        <taxon>Magnoliopsida</taxon>
        <taxon>Liliopsida</taxon>
        <taxon>Asparagales</taxon>
        <taxon>Orchidaceae</taxon>
        <taxon>Orchidoideae</taxon>
        <taxon>Orchideae</taxon>
        <taxon>Orchidinae</taxon>
        <taxon>Platanthera</taxon>
    </lineage>
</organism>
<dbReference type="GO" id="GO:0006412">
    <property type="term" value="P:translation"/>
    <property type="evidence" value="ECO:0007669"/>
    <property type="project" value="InterPro"/>
</dbReference>
<dbReference type="Gene3D" id="3.30.390.110">
    <property type="match status" value="1"/>
</dbReference>
<dbReference type="EMBL" id="JBBWWQ010000017">
    <property type="protein sequence ID" value="KAK8923631.1"/>
    <property type="molecule type" value="Genomic_DNA"/>
</dbReference>
<comment type="similarity">
    <text evidence="1">Belongs to the eukaryotic ribosomal protein eL28 family.</text>
</comment>
<evidence type="ECO:0000256" key="2">
    <source>
        <dbReference type="ARBA" id="ARBA00022980"/>
    </source>
</evidence>
<proteinExistence type="inferred from homology"/>
<dbReference type="PANTHER" id="PTHR10544">
    <property type="entry name" value="60S RIBOSOMAL PROTEIN L28"/>
    <property type="match status" value="1"/>
</dbReference>
<dbReference type="InterPro" id="IPR002672">
    <property type="entry name" value="Ribosomal_eL28"/>
</dbReference>
<sequence length="281" mass="31440">MEPCAGRDCFSDTYPQSREPCHHNGALPFGTTGLVSLVLQTLAAEIPKEPTSSPRLSTEKALEVPPFDNHLSVQTPTRLRQGKVSHNIFVGSFEGRPGPSYHAPSRSSIPTPCKLLILPFSLGHYECDHNFLPGYWDTKATDPEADEEDFCPHHLPILWRFHRHPHLLFLIKATMATIPEALIWDIVWKNNAFFMKQFGNGNAKVQFSKEKNNLVNIHSLKYSGLANKKIVSIQPTGKDFSVVIATNKSKRQNKHSSVSDRKICPQKAVPLEPDRCGLLSV</sequence>
<dbReference type="InterPro" id="IPR029004">
    <property type="entry name" value="Ribosomal_eL28/Mak16"/>
</dbReference>
<dbReference type="Proteomes" id="UP001418222">
    <property type="component" value="Unassembled WGS sequence"/>
</dbReference>
<keyword evidence="3" id="KW-0687">Ribonucleoprotein</keyword>
<dbReference type="GO" id="GO:1990904">
    <property type="term" value="C:ribonucleoprotein complex"/>
    <property type="evidence" value="ECO:0007669"/>
    <property type="project" value="UniProtKB-KW"/>
</dbReference>
<name>A0AAP0FXP6_9ASPA</name>
<evidence type="ECO:0000313" key="6">
    <source>
        <dbReference type="Proteomes" id="UP001418222"/>
    </source>
</evidence>
<comment type="caution">
    <text evidence="5">The sequence shown here is derived from an EMBL/GenBank/DDBJ whole genome shotgun (WGS) entry which is preliminary data.</text>
</comment>
<evidence type="ECO:0000256" key="3">
    <source>
        <dbReference type="ARBA" id="ARBA00023274"/>
    </source>
</evidence>
<evidence type="ECO:0000256" key="1">
    <source>
        <dbReference type="ARBA" id="ARBA00007926"/>
    </source>
</evidence>
<evidence type="ECO:0000313" key="5">
    <source>
        <dbReference type="EMBL" id="KAK8923631.1"/>
    </source>
</evidence>
<protein>
    <submittedName>
        <fullName evidence="5">60S ribosomal protein L28-2</fullName>
    </submittedName>
</protein>
<keyword evidence="2 5" id="KW-0689">Ribosomal protein</keyword>
<feature type="domain" description="Ribosomal eL28/Mak16" evidence="4">
    <location>
        <begin position="182"/>
        <end position="257"/>
    </location>
</feature>
<dbReference type="GO" id="GO:0005840">
    <property type="term" value="C:ribosome"/>
    <property type="evidence" value="ECO:0007669"/>
    <property type="project" value="UniProtKB-KW"/>
</dbReference>
<evidence type="ECO:0000259" key="4">
    <source>
        <dbReference type="Pfam" id="PF01778"/>
    </source>
</evidence>
<dbReference type="AlphaFoldDB" id="A0AAP0FXP6"/>
<dbReference type="Pfam" id="PF01778">
    <property type="entry name" value="Ribosomal_L28e"/>
    <property type="match status" value="1"/>
</dbReference>
<keyword evidence="6" id="KW-1185">Reference proteome</keyword>
<accession>A0AAP0FXP6</accession>
<gene>
    <name evidence="5" type="primary">RPL28C</name>
    <name evidence="5" type="ORF">KSP39_PZI019189</name>
</gene>
<dbReference type="GO" id="GO:0003735">
    <property type="term" value="F:structural constituent of ribosome"/>
    <property type="evidence" value="ECO:0007669"/>
    <property type="project" value="InterPro"/>
</dbReference>